<feature type="domain" description="Beta-lactamase-related" evidence="6">
    <location>
        <begin position="599"/>
        <end position="965"/>
    </location>
</feature>
<evidence type="ECO:0000256" key="5">
    <source>
        <dbReference type="ARBA" id="ARBA00023295"/>
    </source>
</evidence>
<evidence type="ECO:0000259" key="6">
    <source>
        <dbReference type="Pfam" id="PF00144"/>
    </source>
</evidence>
<dbReference type="GO" id="GO:0009254">
    <property type="term" value="P:peptidoglycan turnover"/>
    <property type="evidence" value="ECO:0007669"/>
    <property type="project" value="TreeGrafter"/>
</dbReference>
<dbReference type="GO" id="GO:0005975">
    <property type="term" value="P:carbohydrate metabolic process"/>
    <property type="evidence" value="ECO:0007669"/>
    <property type="project" value="InterPro"/>
</dbReference>
<dbReference type="InterPro" id="IPR012338">
    <property type="entry name" value="Beta-lactam/transpept-like"/>
</dbReference>
<dbReference type="PANTHER" id="PTHR30480">
    <property type="entry name" value="BETA-HEXOSAMINIDASE-RELATED"/>
    <property type="match status" value="1"/>
</dbReference>
<dbReference type="Pfam" id="PF00144">
    <property type="entry name" value="Beta-lactamase"/>
    <property type="match status" value="1"/>
</dbReference>
<dbReference type="EMBL" id="QGDO01000006">
    <property type="protein sequence ID" value="PWJ39139.1"/>
    <property type="molecule type" value="Genomic_DNA"/>
</dbReference>
<dbReference type="AlphaFoldDB" id="A0A315ZTY4"/>
<evidence type="ECO:0000256" key="4">
    <source>
        <dbReference type="ARBA" id="ARBA00022801"/>
    </source>
</evidence>
<keyword evidence="5" id="KW-0326">Glycosidase</keyword>
<dbReference type="Gene3D" id="3.20.20.300">
    <property type="entry name" value="Glycoside hydrolase, family 3, N-terminal domain"/>
    <property type="match status" value="1"/>
</dbReference>
<evidence type="ECO:0000256" key="3">
    <source>
        <dbReference type="ARBA" id="ARBA00012663"/>
    </source>
</evidence>
<sequence length="1000" mass="112524">MLLCSILYPKMKQVIRLIPLLIVSTLLFAPRPILAQANYDPSEQWADSLLNTLSLEEKIGQLFMVEVRPNVKGSRESVQRMIRDYKIGGVVFSQGKSKKQAEITNQYQLSSTIPLLVGIEGENGLGERLSDAITYPNALTLGAIQNNIFLYNMGAEIARQCQRIGVNMNFAPALDFNNEADKTLNGERSYGENKDWVARKGLAYMKGIQYNKVLACAKHFPGNEGLERSEKLLPEIDKNIEELKGESMFPFKRLIDAGLKSTMLGHLSVPSIDDQKGMPLSFSAKSIEGILREDLAFDGLVVTEALNQQKISKLYSGGNAELKAFMAGNDVILKPISLSKGVKAIKSAFDKGDFNIEVLDEKVRRILKAKYFAGLHKRKKIKTQNIESDLHSPAAEALRRDLYEQAITVVRNKQDVIPIKGTYMKKFAVVTVGGDSSPFVKGLETYTDFKKYVFKGSTFPAEKLKSYLPTLKSQDVIVLGIYPSSNNANKRFGISSSVINAIQTLQQYTKVITVVFGSPYGMKYLQDAEHLICAYEQIPIMQESVAQLVFGAIEAKGVLPVSVDTDLPVGTGIRLKSIGRLGYAYPENVGMDSEVLKGIDEIVKKGIKEEAMPGCQVLVAKDGKIIYEKAFGYQTYKRARKINKNSIYDLASITKVAGTLQGLMYLTDQGSLDIHQRVREHLPETDTTNKGDMVIKNILMHCAGLKIGYFFWGKVKNGRSFNYKYIRRNPAPGFSVRVSNKVYAKDSIKDDMWKWFLDGGISSDPNINGIYPYKYSDLGYYIFQKIIERQTEQNLNDFLSEKFYLPLGLRTMSYNPLDKFNYYRVVPTELDNYYRKNLVRGYVHDPSAALWGGVAGHAGLFSNAYDLAVLMQMNLQGGYYGGQRFFKKEVMELYNSQPYSDIGNHRALGWDKPRFSLEKGYGPTSFAASPDTFGHTGFTGTCAWADPEYNLVYVFLSNRVYPYARNKKLVKKNIRERIQSVIYRSMGIVKEEDHVFEQEQ</sequence>
<reference evidence="8 9" key="1">
    <citation type="submission" date="2018-03" db="EMBL/GenBank/DDBJ databases">
        <title>Genomic Encyclopedia of Archaeal and Bacterial Type Strains, Phase II (KMG-II): from individual species to whole genera.</title>
        <authorList>
            <person name="Goeker M."/>
        </authorList>
    </citation>
    <scope>NUCLEOTIDE SEQUENCE [LARGE SCALE GENOMIC DNA]</scope>
    <source>
        <strain evidence="8 9">DSM 28229</strain>
    </source>
</reference>
<name>A0A315ZTY4_SEDFL</name>
<dbReference type="InterPro" id="IPR001466">
    <property type="entry name" value="Beta-lactam-related"/>
</dbReference>
<dbReference type="InterPro" id="IPR001764">
    <property type="entry name" value="Glyco_hydro_3_N"/>
</dbReference>
<dbReference type="Proteomes" id="UP000245535">
    <property type="component" value="Unassembled WGS sequence"/>
</dbReference>
<dbReference type="Pfam" id="PF00933">
    <property type="entry name" value="Glyco_hydro_3"/>
    <property type="match status" value="1"/>
</dbReference>
<dbReference type="EC" id="3.2.1.52" evidence="3"/>
<evidence type="ECO:0000313" key="9">
    <source>
        <dbReference type="Proteomes" id="UP000245535"/>
    </source>
</evidence>
<dbReference type="InterPro" id="IPR036962">
    <property type="entry name" value="Glyco_hydro_3_N_sf"/>
</dbReference>
<evidence type="ECO:0000256" key="2">
    <source>
        <dbReference type="ARBA" id="ARBA00005336"/>
    </source>
</evidence>
<accession>A0A315ZTY4</accession>
<proteinExistence type="inferred from homology"/>
<dbReference type="GO" id="GO:0004563">
    <property type="term" value="F:beta-N-acetylhexosaminidase activity"/>
    <property type="evidence" value="ECO:0007669"/>
    <property type="project" value="UniProtKB-EC"/>
</dbReference>
<dbReference type="SUPFAM" id="SSF56601">
    <property type="entry name" value="beta-lactamase/transpeptidase-like"/>
    <property type="match status" value="1"/>
</dbReference>
<evidence type="ECO:0000313" key="8">
    <source>
        <dbReference type="EMBL" id="PWJ39139.1"/>
    </source>
</evidence>
<comment type="similarity">
    <text evidence="2">Belongs to the glycosyl hydrolase 3 family.</text>
</comment>
<evidence type="ECO:0000259" key="7">
    <source>
        <dbReference type="Pfam" id="PF00933"/>
    </source>
</evidence>
<dbReference type="Gene3D" id="3.40.710.10">
    <property type="entry name" value="DD-peptidase/beta-lactamase superfamily"/>
    <property type="match status" value="1"/>
</dbReference>
<feature type="domain" description="Glycoside hydrolase family 3 N-terminal" evidence="7">
    <location>
        <begin position="55"/>
        <end position="368"/>
    </location>
</feature>
<keyword evidence="4 8" id="KW-0378">Hydrolase</keyword>
<comment type="caution">
    <text evidence="8">The sequence shown here is derived from an EMBL/GenBank/DDBJ whole genome shotgun (WGS) entry which is preliminary data.</text>
</comment>
<dbReference type="InterPro" id="IPR017853">
    <property type="entry name" value="GH"/>
</dbReference>
<comment type="catalytic activity">
    <reaction evidence="1">
        <text>Hydrolysis of terminal non-reducing N-acetyl-D-hexosamine residues in N-acetyl-beta-D-hexosaminides.</text>
        <dbReference type="EC" id="3.2.1.52"/>
    </reaction>
</comment>
<dbReference type="PANTHER" id="PTHR30480:SF13">
    <property type="entry name" value="BETA-HEXOSAMINIDASE"/>
    <property type="match status" value="1"/>
</dbReference>
<dbReference type="SUPFAM" id="SSF51445">
    <property type="entry name" value="(Trans)glycosidases"/>
    <property type="match status" value="1"/>
</dbReference>
<organism evidence="8 9">
    <name type="scientific">Sediminitomix flava</name>
    <dbReference type="NCBI Taxonomy" id="379075"/>
    <lineage>
        <taxon>Bacteria</taxon>
        <taxon>Pseudomonadati</taxon>
        <taxon>Bacteroidota</taxon>
        <taxon>Cytophagia</taxon>
        <taxon>Cytophagales</taxon>
        <taxon>Flammeovirgaceae</taxon>
        <taxon>Sediminitomix</taxon>
    </lineage>
</organism>
<protein>
    <recommendedName>
        <fullName evidence="3">beta-N-acetylhexosaminidase</fullName>
        <ecNumber evidence="3">3.2.1.52</ecNumber>
    </recommendedName>
</protein>
<keyword evidence="9" id="KW-1185">Reference proteome</keyword>
<dbReference type="InterPro" id="IPR050226">
    <property type="entry name" value="NagZ_Beta-hexosaminidase"/>
</dbReference>
<evidence type="ECO:0000256" key="1">
    <source>
        <dbReference type="ARBA" id="ARBA00001231"/>
    </source>
</evidence>
<gene>
    <name evidence="8" type="ORF">BC781_10640</name>
</gene>